<feature type="compositionally biased region" description="Low complexity" evidence="9">
    <location>
        <begin position="385"/>
        <end position="399"/>
    </location>
</feature>
<dbReference type="InterPro" id="IPR045174">
    <property type="entry name" value="Dof"/>
</dbReference>
<dbReference type="GO" id="GO:0008270">
    <property type="term" value="F:zinc ion binding"/>
    <property type="evidence" value="ECO:0007669"/>
    <property type="project" value="UniProtKB-KW"/>
</dbReference>
<dbReference type="EMBL" id="BAABME010019052">
    <property type="protein sequence ID" value="GAA0155885.1"/>
    <property type="molecule type" value="Genomic_DNA"/>
</dbReference>
<feature type="region of interest" description="Disordered" evidence="9">
    <location>
        <begin position="59"/>
        <end position="150"/>
    </location>
</feature>
<gene>
    <name evidence="11" type="ORF">LIER_38175</name>
</gene>
<protein>
    <recommendedName>
        <fullName evidence="10">Dof-type domain-containing protein</fullName>
    </recommendedName>
</protein>
<sequence>MTKIMEATEHEVKLFGKNISSPETCRKISPVVVVGGDDSSGGGGDGGCDQVCGIKKKEDMKVDDEDCEEGDVVDEDELETDMDCSVGDPCDDVPGEKDQNSSPEKFQNQSESSESDENSKSTQVIDDSETGEQYKNGKDKGNGTDSQQKTLKKPDKILPCPRCNSIDTKFCYYNNYNVNQPRHFCKSCQRYWTAGGTMRNVPVGAGRRKNKNSSLHCRHITISEALQAGQIDVLNGYHHSNIKPTGTVLSFGGPDSPFCESMSSVFNLARKKAPNGYPNGYYKLEQGIPTPRTVKENGDDCSSGSSVTTSSSVVNGGKNCPTEPVMQNVNGFPFIQCPPNVPWAYPWNPAVPMPSSCPSGYSMSFYPPPPYWNCSIPGPWSYPSMPSTSPTSNKKSSGSVHNLPTLGKRSNDGDLLKTGNSEGKQSPEKKTCEGSVLVPKTLRIDDPDEAAKSSIWTTLGIKYDSTNKGSIFNALQSKAEKHVPMPSSFLQANPAALTRSLSFQERA</sequence>
<accession>A0AAV3PZV6</accession>
<evidence type="ECO:0000256" key="5">
    <source>
        <dbReference type="ARBA" id="ARBA00023125"/>
    </source>
</evidence>
<evidence type="ECO:0000256" key="3">
    <source>
        <dbReference type="ARBA" id="ARBA00022833"/>
    </source>
</evidence>
<evidence type="ECO:0000256" key="2">
    <source>
        <dbReference type="ARBA" id="ARBA00022771"/>
    </source>
</evidence>
<proteinExistence type="predicted"/>
<evidence type="ECO:0000256" key="6">
    <source>
        <dbReference type="ARBA" id="ARBA00023163"/>
    </source>
</evidence>
<dbReference type="PANTHER" id="PTHR31089:SF1">
    <property type="entry name" value="CYCLIC DOF FACTOR 3"/>
    <property type="match status" value="1"/>
</dbReference>
<dbReference type="Proteomes" id="UP001454036">
    <property type="component" value="Unassembled WGS sequence"/>
</dbReference>
<evidence type="ECO:0000313" key="12">
    <source>
        <dbReference type="Proteomes" id="UP001454036"/>
    </source>
</evidence>
<keyword evidence="6" id="KW-0804">Transcription</keyword>
<name>A0AAV3PZV6_LITER</name>
<comment type="caution">
    <text evidence="11">The sequence shown here is derived from an EMBL/GenBank/DDBJ whole genome shotgun (WGS) entry which is preliminary data.</text>
</comment>
<reference evidence="11 12" key="1">
    <citation type="submission" date="2024-01" db="EMBL/GenBank/DDBJ databases">
        <title>The complete chloroplast genome sequence of Lithospermum erythrorhizon: insights into the phylogenetic relationship among Boraginaceae species and the maternal lineages of purple gromwells.</title>
        <authorList>
            <person name="Okada T."/>
            <person name="Watanabe K."/>
        </authorList>
    </citation>
    <scope>NUCLEOTIDE SEQUENCE [LARGE SCALE GENOMIC DNA]</scope>
</reference>
<comment type="subcellular location">
    <subcellularLocation>
        <location evidence="8">Nucleus</location>
    </subcellularLocation>
</comment>
<evidence type="ECO:0000313" key="11">
    <source>
        <dbReference type="EMBL" id="GAA0155885.1"/>
    </source>
</evidence>
<feature type="compositionally biased region" description="Acidic residues" evidence="9">
    <location>
        <begin position="61"/>
        <end position="82"/>
    </location>
</feature>
<dbReference type="GO" id="GO:0003700">
    <property type="term" value="F:DNA-binding transcription factor activity"/>
    <property type="evidence" value="ECO:0007669"/>
    <property type="project" value="InterPro"/>
</dbReference>
<feature type="region of interest" description="Disordered" evidence="9">
    <location>
        <begin position="292"/>
        <end position="316"/>
    </location>
</feature>
<dbReference type="AlphaFoldDB" id="A0AAV3PZV6"/>
<evidence type="ECO:0000256" key="7">
    <source>
        <dbReference type="ARBA" id="ARBA00023242"/>
    </source>
</evidence>
<feature type="region of interest" description="Disordered" evidence="9">
    <location>
        <begin position="385"/>
        <end position="432"/>
    </location>
</feature>
<dbReference type="PROSITE" id="PS01361">
    <property type="entry name" value="ZF_DOF_1"/>
    <property type="match status" value="1"/>
</dbReference>
<keyword evidence="7 8" id="KW-0539">Nucleus</keyword>
<keyword evidence="12" id="KW-1185">Reference proteome</keyword>
<keyword evidence="5 8" id="KW-0238">DNA-binding</keyword>
<evidence type="ECO:0000256" key="4">
    <source>
        <dbReference type="ARBA" id="ARBA00023015"/>
    </source>
</evidence>
<feature type="domain" description="Dof-type" evidence="10">
    <location>
        <begin position="158"/>
        <end position="212"/>
    </location>
</feature>
<keyword evidence="2 8" id="KW-0863">Zinc-finger</keyword>
<evidence type="ECO:0000259" key="10">
    <source>
        <dbReference type="PROSITE" id="PS50884"/>
    </source>
</evidence>
<dbReference type="PANTHER" id="PTHR31089">
    <property type="entry name" value="CYCLIC DOF FACTOR 2"/>
    <property type="match status" value="1"/>
</dbReference>
<evidence type="ECO:0000256" key="8">
    <source>
        <dbReference type="PROSITE-ProRule" id="PRU00071"/>
    </source>
</evidence>
<dbReference type="PROSITE" id="PS50884">
    <property type="entry name" value="ZF_DOF_2"/>
    <property type="match status" value="1"/>
</dbReference>
<keyword evidence="4" id="KW-0805">Transcription regulation</keyword>
<feature type="compositionally biased region" description="Polar residues" evidence="9">
    <location>
        <begin position="100"/>
        <end position="109"/>
    </location>
</feature>
<keyword evidence="1" id="KW-0479">Metal-binding</keyword>
<evidence type="ECO:0000256" key="1">
    <source>
        <dbReference type="ARBA" id="ARBA00022723"/>
    </source>
</evidence>
<dbReference type="Pfam" id="PF02701">
    <property type="entry name" value="Zn_ribbon_Dof"/>
    <property type="match status" value="1"/>
</dbReference>
<feature type="compositionally biased region" description="Low complexity" evidence="9">
    <location>
        <begin position="302"/>
        <end position="316"/>
    </location>
</feature>
<dbReference type="GO" id="GO:0003677">
    <property type="term" value="F:DNA binding"/>
    <property type="evidence" value="ECO:0007669"/>
    <property type="project" value="UniProtKB-UniRule"/>
</dbReference>
<evidence type="ECO:0000256" key="9">
    <source>
        <dbReference type="SAM" id="MobiDB-lite"/>
    </source>
</evidence>
<keyword evidence="3" id="KW-0862">Zinc</keyword>
<dbReference type="GO" id="GO:0005634">
    <property type="term" value="C:nucleus"/>
    <property type="evidence" value="ECO:0007669"/>
    <property type="project" value="UniProtKB-SubCell"/>
</dbReference>
<dbReference type="InterPro" id="IPR003851">
    <property type="entry name" value="Znf_Dof"/>
</dbReference>
<organism evidence="11 12">
    <name type="scientific">Lithospermum erythrorhizon</name>
    <name type="common">Purple gromwell</name>
    <name type="synonym">Lithospermum officinale var. erythrorhizon</name>
    <dbReference type="NCBI Taxonomy" id="34254"/>
    <lineage>
        <taxon>Eukaryota</taxon>
        <taxon>Viridiplantae</taxon>
        <taxon>Streptophyta</taxon>
        <taxon>Embryophyta</taxon>
        <taxon>Tracheophyta</taxon>
        <taxon>Spermatophyta</taxon>
        <taxon>Magnoliopsida</taxon>
        <taxon>eudicotyledons</taxon>
        <taxon>Gunneridae</taxon>
        <taxon>Pentapetalae</taxon>
        <taxon>asterids</taxon>
        <taxon>lamiids</taxon>
        <taxon>Boraginales</taxon>
        <taxon>Boraginaceae</taxon>
        <taxon>Boraginoideae</taxon>
        <taxon>Lithospermeae</taxon>
        <taxon>Lithospermum</taxon>
    </lineage>
</organism>